<proteinExistence type="predicted"/>
<organism evidence="1 2">
    <name type="scientific">Argiope bruennichi</name>
    <name type="common">Wasp spider</name>
    <name type="synonym">Aranea bruennichi</name>
    <dbReference type="NCBI Taxonomy" id="94029"/>
    <lineage>
        <taxon>Eukaryota</taxon>
        <taxon>Metazoa</taxon>
        <taxon>Ecdysozoa</taxon>
        <taxon>Arthropoda</taxon>
        <taxon>Chelicerata</taxon>
        <taxon>Arachnida</taxon>
        <taxon>Araneae</taxon>
        <taxon>Araneomorphae</taxon>
        <taxon>Entelegynae</taxon>
        <taxon>Araneoidea</taxon>
        <taxon>Araneidae</taxon>
        <taxon>Argiope</taxon>
    </lineage>
</organism>
<dbReference type="EMBL" id="JABXBU010001863">
    <property type="protein sequence ID" value="KAF8781729.1"/>
    <property type="molecule type" value="Genomic_DNA"/>
</dbReference>
<dbReference type="Proteomes" id="UP000807504">
    <property type="component" value="Unassembled WGS sequence"/>
</dbReference>
<accession>A0A8T0EYB3</accession>
<name>A0A8T0EYB3_ARGBR</name>
<evidence type="ECO:0000313" key="1">
    <source>
        <dbReference type="EMBL" id="KAF8781729.1"/>
    </source>
</evidence>
<sequence>MVYCKSNQQLLKSLGASSHLTDMQKKGEYFWCVGKMLTRRSWMTGEFVSSPVFRITDNCSLRIRFYPAGVGDQDCPAFERIRTNSKCTLKIHGQFQLCYGETLTKFYRFSETYEDGQSNCVYYLDDVENLSRFQIYHSLPDLCLRFIYTVTSI</sequence>
<dbReference type="SUPFAM" id="SSF49599">
    <property type="entry name" value="TRAF domain-like"/>
    <property type="match status" value="1"/>
</dbReference>
<gene>
    <name evidence="1" type="ORF">HNY73_012098</name>
</gene>
<dbReference type="AlphaFoldDB" id="A0A8T0EYB3"/>
<evidence type="ECO:0000313" key="2">
    <source>
        <dbReference type="Proteomes" id="UP000807504"/>
    </source>
</evidence>
<keyword evidence="2" id="KW-1185">Reference proteome</keyword>
<reference evidence="1" key="2">
    <citation type="submission" date="2020-06" db="EMBL/GenBank/DDBJ databases">
        <authorList>
            <person name="Sheffer M."/>
        </authorList>
    </citation>
    <scope>NUCLEOTIDE SEQUENCE</scope>
</reference>
<protein>
    <submittedName>
        <fullName evidence="1">Uncharacterized protein</fullName>
    </submittedName>
</protein>
<reference evidence="1" key="1">
    <citation type="journal article" date="2020" name="bioRxiv">
        <title>Chromosome-level reference genome of the European wasp spider Argiope bruennichi: a resource for studies on range expansion and evolutionary adaptation.</title>
        <authorList>
            <person name="Sheffer M.M."/>
            <person name="Hoppe A."/>
            <person name="Krehenwinkel H."/>
            <person name="Uhl G."/>
            <person name="Kuss A.W."/>
            <person name="Jensen L."/>
            <person name="Jensen C."/>
            <person name="Gillespie R.G."/>
            <person name="Hoff K.J."/>
            <person name="Prost S."/>
        </authorList>
    </citation>
    <scope>NUCLEOTIDE SEQUENCE</scope>
</reference>
<comment type="caution">
    <text evidence="1">The sequence shown here is derived from an EMBL/GenBank/DDBJ whole genome shotgun (WGS) entry which is preliminary data.</text>
</comment>